<evidence type="ECO:0000313" key="2">
    <source>
        <dbReference type="EMBL" id="KAK9800834.1"/>
    </source>
</evidence>
<dbReference type="AlphaFoldDB" id="A0AAW1NZS7"/>
<keyword evidence="3" id="KW-1185">Reference proteome</keyword>
<organism evidence="2 3">
    <name type="scientific">Symbiochloris irregularis</name>
    <dbReference type="NCBI Taxonomy" id="706552"/>
    <lineage>
        <taxon>Eukaryota</taxon>
        <taxon>Viridiplantae</taxon>
        <taxon>Chlorophyta</taxon>
        <taxon>core chlorophytes</taxon>
        <taxon>Trebouxiophyceae</taxon>
        <taxon>Trebouxiales</taxon>
        <taxon>Trebouxiaceae</taxon>
        <taxon>Symbiochloris</taxon>
    </lineage>
</organism>
<gene>
    <name evidence="2" type="ORF">WJX73_006525</name>
</gene>
<reference evidence="2 3" key="1">
    <citation type="journal article" date="2024" name="Nat. Commun.">
        <title>Phylogenomics reveals the evolutionary origins of lichenization in chlorophyte algae.</title>
        <authorList>
            <person name="Puginier C."/>
            <person name="Libourel C."/>
            <person name="Otte J."/>
            <person name="Skaloud P."/>
            <person name="Haon M."/>
            <person name="Grisel S."/>
            <person name="Petersen M."/>
            <person name="Berrin J.G."/>
            <person name="Delaux P.M."/>
            <person name="Dal Grande F."/>
            <person name="Keller J."/>
        </authorList>
    </citation>
    <scope>NUCLEOTIDE SEQUENCE [LARGE SCALE GENOMIC DNA]</scope>
    <source>
        <strain evidence="2 3">SAG 2036</strain>
    </source>
</reference>
<evidence type="ECO:0000256" key="1">
    <source>
        <dbReference type="SAM" id="SignalP"/>
    </source>
</evidence>
<sequence length="37" mass="4126">MVTSFVILLTLVGAAHAYDQAEPPIAEVDELFQLLYF</sequence>
<dbReference type="Proteomes" id="UP001465755">
    <property type="component" value="Unassembled WGS sequence"/>
</dbReference>
<name>A0AAW1NZS7_9CHLO</name>
<feature type="signal peptide" evidence="1">
    <location>
        <begin position="1"/>
        <end position="17"/>
    </location>
</feature>
<keyword evidence="1" id="KW-0732">Signal</keyword>
<accession>A0AAW1NZS7</accession>
<proteinExistence type="predicted"/>
<evidence type="ECO:0000313" key="3">
    <source>
        <dbReference type="Proteomes" id="UP001465755"/>
    </source>
</evidence>
<feature type="chain" id="PRO_5044024942" evidence="1">
    <location>
        <begin position="18"/>
        <end position="37"/>
    </location>
</feature>
<protein>
    <submittedName>
        <fullName evidence="2">Uncharacterized protein</fullName>
    </submittedName>
</protein>
<dbReference type="EMBL" id="JALJOQ010000079">
    <property type="protein sequence ID" value="KAK9800834.1"/>
    <property type="molecule type" value="Genomic_DNA"/>
</dbReference>
<comment type="caution">
    <text evidence="2">The sequence shown here is derived from an EMBL/GenBank/DDBJ whole genome shotgun (WGS) entry which is preliminary data.</text>
</comment>